<dbReference type="InterPro" id="IPR036890">
    <property type="entry name" value="HATPase_C_sf"/>
</dbReference>
<accession>A0A7Y3ZBS7</accession>
<comment type="caution">
    <text evidence="9">The sequence shown here is derived from an EMBL/GenBank/DDBJ whole genome shotgun (WGS) entry which is preliminary data.</text>
</comment>
<dbReference type="Proteomes" id="UP000572072">
    <property type="component" value="Unassembled WGS sequence"/>
</dbReference>
<dbReference type="InterPro" id="IPR005467">
    <property type="entry name" value="His_kinase_dom"/>
</dbReference>
<dbReference type="GO" id="GO:0000155">
    <property type="term" value="F:phosphorelay sensor kinase activity"/>
    <property type="evidence" value="ECO:0007669"/>
    <property type="project" value="InterPro"/>
</dbReference>
<evidence type="ECO:0000313" key="10">
    <source>
        <dbReference type="Proteomes" id="UP000572072"/>
    </source>
</evidence>
<dbReference type="InterPro" id="IPR036097">
    <property type="entry name" value="HisK_dim/P_sf"/>
</dbReference>
<evidence type="ECO:0000256" key="3">
    <source>
        <dbReference type="ARBA" id="ARBA00022553"/>
    </source>
</evidence>
<evidence type="ECO:0000259" key="7">
    <source>
        <dbReference type="PROSITE" id="PS50109"/>
    </source>
</evidence>
<dbReference type="InterPro" id="IPR011006">
    <property type="entry name" value="CheY-like_superfamily"/>
</dbReference>
<dbReference type="Pfam" id="PF02518">
    <property type="entry name" value="HATPase_c"/>
    <property type="match status" value="1"/>
</dbReference>
<dbReference type="Gene3D" id="1.10.287.130">
    <property type="match status" value="1"/>
</dbReference>
<name>A0A7Y3ZBS7_9VIBR</name>
<dbReference type="PANTHER" id="PTHR45339">
    <property type="entry name" value="HYBRID SIGNAL TRANSDUCTION HISTIDINE KINASE J"/>
    <property type="match status" value="1"/>
</dbReference>
<evidence type="ECO:0000256" key="2">
    <source>
        <dbReference type="ARBA" id="ARBA00012438"/>
    </source>
</evidence>
<dbReference type="InterPro" id="IPR003661">
    <property type="entry name" value="HisK_dim/P_dom"/>
</dbReference>
<dbReference type="SUPFAM" id="SSF52172">
    <property type="entry name" value="CheY-like"/>
    <property type="match status" value="1"/>
</dbReference>
<dbReference type="EMBL" id="VTYN01000023">
    <property type="protein sequence ID" value="NOH50032.1"/>
    <property type="molecule type" value="Genomic_DNA"/>
</dbReference>
<dbReference type="GO" id="GO:0016787">
    <property type="term" value="F:hydrolase activity"/>
    <property type="evidence" value="ECO:0007669"/>
    <property type="project" value="UniProtKB-KW"/>
</dbReference>
<evidence type="ECO:0000256" key="5">
    <source>
        <dbReference type="ARBA" id="ARBA00023012"/>
    </source>
</evidence>
<keyword evidence="3 6" id="KW-0597">Phosphoprotein</keyword>
<dbReference type="SMART" id="SM00387">
    <property type="entry name" value="HATPase_c"/>
    <property type="match status" value="1"/>
</dbReference>
<dbReference type="SUPFAM" id="SSF47384">
    <property type="entry name" value="Homodimeric domain of signal transducing histidine kinase"/>
    <property type="match status" value="1"/>
</dbReference>
<gene>
    <name evidence="9" type="ORF">F0262_18480</name>
</gene>
<dbReference type="EC" id="2.7.13.3" evidence="2"/>
<dbReference type="Gene3D" id="3.30.565.10">
    <property type="entry name" value="Histidine kinase-like ATPase, C-terminal domain"/>
    <property type="match status" value="1"/>
</dbReference>
<dbReference type="InterPro" id="IPR004358">
    <property type="entry name" value="Sig_transdc_His_kin-like_C"/>
</dbReference>
<dbReference type="CDD" id="cd00082">
    <property type="entry name" value="HisKA"/>
    <property type="match status" value="1"/>
</dbReference>
<dbReference type="CDD" id="cd17546">
    <property type="entry name" value="REC_hyHK_CKI1_RcsC-like"/>
    <property type="match status" value="1"/>
</dbReference>
<dbReference type="Gene3D" id="3.40.50.2300">
    <property type="match status" value="1"/>
</dbReference>
<evidence type="ECO:0000256" key="4">
    <source>
        <dbReference type="ARBA" id="ARBA00022801"/>
    </source>
</evidence>
<dbReference type="PRINTS" id="PR00344">
    <property type="entry name" value="BCTRLSENSOR"/>
</dbReference>
<dbReference type="Pfam" id="PF00072">
    <property type="entry name" value="Response_reg"/>
    <property type="match status" value="1"/>
</dbReference>
<dbReference type="PROSITE" id="PS50110">
    <property type="entry name" value="RESPONSE_REGULATORY"/>
    <property type="match status" value="1"/>
</dbReference>
<keyword evidence="4" id="KW-0378">Hydrolase</keyword>
<proteinExistence type="predicted"/>
<dbReference type="FunFam" id="3.30.565.10:FF:000010">
    <property type="entry name" value="Sensor histidine kinase RcsC"/>
    <property type="match status" value="1"/>
</dbReference>
<dbReference type="InterPro" id="IPR001789">
    <property type="entry name" value="Sig_transdc_resp-reg_receiver"/>
</dbReference>
<dbReference type="SUPFAM" id="SSF55874">
    <property type="entry name" value="ATPase domain of HSP90 chaperone/DNA topoisomerase II/histidine kinase"/>
    <property type="match status" value="1"/>
</dbReference>
<evidence type="ECO:0000256" key="6">
    <source>
        <dbReference type="PROSITE-ProRule" id="PRU00169"/>
    </source>
</evidence>
<dbReference type="AlphaFoldDB" id="A0A7Y3ZBS7"/>
<dbReference type="InterPro" id="IPR003594">
    <property type="entry name" value="HATPase_dom"/>
</dbReference>
<evidence type="ECO:0000256" key="1">
    <source>
        <dbReference type="ARBA" id="ARBA00000085"/>
    </source>
</evidence>
<dbReference type="Pfam" id="PF00512">
    <property type="entry name" value="HisKA"/>
    <property type="match status" value="1"/>
</dbReference>
<keyword evidence="5" id="KW-0902">Two-component regulatory system</keyword>
<dbReference type="PROSITE" id="PS50109">
    <property type="entry name" value="HIS_KIN"/>
    <property type="match status" value="1"/>
</dbReference>
<dbReference type="SMART" id="SM00388">
    <property type="entry name" value="HisKA"/>
    <property type="match status" value="1"/>
</dbReference>
<reference evidence="9 10" key="1">
    <citation type="submission" date="2019-08" db="EMBL/GenBank/DDBJ databases">
        <title>Draft genome sequencing and comparative genomics of hatchery-associated Vibrios.</title>
        <authorList>
            <person name="Kehlet-Delgado H."/>
            <person name="Mueller R.S."/>
        </authorList>
    </citation>
    <scope>NUCLEOTIDE SEQUENCE [LARGE SCALE GENOMIC DNA]</scope>
    <source>
        <strain evidence="9 10">00-78-3</strain>
    </source>
</reference>
<feature type="domain" description="Response regulatory" evidence="8">
    <location>
        <begin position="451"/>
        <end position="565"/>
    </location>
</feature>
<dbReference type="PANTHER" id="PTHR45339:SF1">
    <property type="entry name" value="HYBRID SIGNAL TRANSDUCTION HISTIDINE KINASE J"/>
    <property type="match status" value="1"/>
</dbReference>
<sequence length="567" mass="64316">MTENSPLERKLKREVASRKAAELLLEQKSLELYESNQQLSIALKKLEMKSEKDLRKFEFEEQIDATLIKFGRLFLSSTFDEALMASFLEQLTSNSVVRRAFLTLDESLFSSIKRHQFGHLPLSQYLMNTLQPSWRDEFLSLPIILEDKLSGELVFDIAVEFLDKSFITQQMVLASDLVHGVISRHLSIEREIASRMRAEESERATKEFVAMINHELRTPLNGVLGSAELLGRTELGIEQLQYLNNLTQSGELLRVIINDLLDFSKMNAGMMEIICKDFAWVELESSLMGVFAARAAEKRIHFSIDKKLGIPNYLNGDAERITQILVNLVGNAIKFTQLGGVVLRVEWRDGRLYFEVEDTGIGIPLASQATLFDPFVQVDRSSKRHFEGSGLGLAITKNLVELMDGEISFVSQEKSGTTFKVWIPLKLGEERGLSSDGEIYVKNAIKLAGRSVLVVDDIRMNQVIVTQMLRKLEVVPDLRKNGIEAIEAVSQHDYELVFMDCRMPEMDGYEATMYLRQNGYTKPIIALTAGTTLEERQKCIESGMNDILTKPYTAADIEQVMCKWLEE</sequence>
<protein>
    <recommendedName>
        <fullName evidence="2">histidine kinase</fullName>
        <ecNumber evidence="2">2.7.13.3</ecNumber>
    </recommendedName>
</protein>
<dbReference type="RefSeq" id="WP_045393497.1">
    <property type="nucleotide sequence ID" value="NZ_BBLC01000617.1"/>
</dbReference>
<evidence type="ECO:0000259" key="8">
    <source>
        <dbReference type="PROSITE" id="PS50110"/>
    </source>
</evidence>
<feature type="domain" description="Histidine kinase" evidence="7">
    <location>
        <begin position="211"/>
        <end position="427"/>
    </location>
</feature>
<dbReference type="SMART" id="SM00448">
    <property type="entry name" value="REC"/>
    <property type="match status" value="1"/>
</dbReference>
<evidence type="ECO:0000313" key="9">
    <source>
        <dbReference type="EMBL" id="NOH50032.1"/>
    </source>
</evidence>
<dbReference type="CDD" id="cd16922">
    <property type="entry name" value="HATPase_EvgS-ArcB-TorS-like"/>
    <property type="match status" value="1"/>
</dbReference>
<comment type="catalytic activity">
    <reaction evidence="1">
        <text>ATP + protein L-histidine = ADP + protein N-phospho-L-histidine.</text>
        <dbReference type="EC" id="2.7.13.3"/>
    </reaction>
</comment>
<feature type="modified residue" description="4-aspartylphosphate" evidence="6">
    <location>
        <position position="500"/>
    </location>
</feature>
<organism evidence="9 10">
    <name type="scientific">Vibrio rotiferianus</name>
    <dbReference type="NCBI Taxonomy" id="190895"/>
    <lineage>
        <taxon>Bacteria</taxon>
        <taxon>Pseudomonadati</taxon>
        <taxon>Pseudomonadota</taxon>
        <taxon>Gammaproteobacteria</taxon>
        <taxon>Vibrionales</taxon>
        <taxon>Vibrionaceae</taxon>
        <taxon>Vibrio</taxon>
    </lineage>
</organism>